<reference evidence="2 3" key="1">
    <citation type="journal article" date="2015" name="Nature">
        <title>rRNA introns, odd ribosomes, and small enigmatic genomes across a large radiation of phyla.</title>
        <authorList>
            <person name="Brown C.T."/>
            <person name="Hug L.A."/>
            <person name="Thomas B.C."/>
            <person name="Sharon I."/>
            <person name="Castelle C.J."/>
            <person name="Singh A."/>
            <person name="Wilkins M.J."/>
            <person name="Williams K.H."/>
            <person name="Banfield J.F."/>
        </authorList>
    </citation>
    <scope>NUCLEOTIDE SEQUENCE [LARGE SCALE GENOMIC DNA]</scope>
</reference>
<evidence type="ECO:0000313" key="3">
    <source>
        <dbReference type="Proteomes" id="UP000034406"/>
    </source>
</evidence>
<dbReference type="EMBL" id="LBUT01000031">
    <property type="protein sequence ID" value="KKQ67774.1"/>
    <property type="molecule type" value="Genomic_DNA"/>
</dbReference>
<gene>
    <name evidence="2" type="ORF">US90_C0031G0008</name>
</gene>
<evidence type="ECO:0000256" key="1">
    <source>
        <dbReference type="SAM" id="SignalP"/>
    </source>
</evidence>
<name>A0A0G0M290_9BACT</name>
<dbReference type="STRING" id="1618490.US90_C0031G0008"/>
<accession>A0A0G0M290</accession>
<feature type="chain" id="PRO_5002533560" description="Lipoprotein" evidence="1">
    <location>
        <begin position="19"/>
        <end position="210"/>
    </location>
</feature>
<comment type="caution">
    <text evidence="2">The sequence shown here is derived from an EMBL/GenBank/DDBJ whole genome shotgun (WGS) entry which is preliminary data.</text>
</comment>
<evidence type="ECO:0008006" key="4">
    <source>
        <dbReference type="Google" id="ProtNLM"/>
    </source>
</evidence>
<evidence type="ECO:0000313" key="2">
    <source>
        <dbReference type="EMBL" id="KKQ67774.1"/>
    </source>
</evidence>
<dbReference type="AlphaFoldDB" id="A0A0G0M290"/>
<dbReference type="Proteomes" id="UP000034406">
    <property type="component" value="Unassembled WGS sequence"/>
</dbReference>
<sequence length="210" mass="23549">MKKIITLSLIFLSTFLLSSCGKKNTSSTPSPTPTPRAIEMKPEERPIVKLIPRSDGHELKLSILNIPNYVKQIEYELIYSATDNGLEIEKGLGDTLTLESQNIERKLLLGTESCTSGCKYKYDEGITGGTLSLIFITKENQIIPYETEFSLQSGSQIKKNGGQMELITQNYQTKIDNLKTTSFYLLLKDYGNSKNPSDTKPSYSYFASNY</sequence>
<keyword evidence="1" id="KW-0732">Signal</keyword>
<feature type="signal peptide" evidence="1">
    <location>
        <begin position="1"/>
        <end position="18"/>
    </location>
</feature>
<organism evidence="2 3">
    <name type="scientific">Candidatus Shapirobacteria bacterium GW2011_GWE2_38_30</name>
    <dbReference type="NCBI Taxonomy" id="1618490"/>
    <lineage>
        <taxon>Bacteria</taxon>
        <taxon>Candidatus Shapironibacteriota</taxon>
    </lineage>
</organism>
<proteinExistence type="predicted"/>
<protein>
    <recommendedName>
        <fullName evidence="4">Lipoprotein</fullName>
    </recommendedName>
</protein>
<dbReference type="PROSITE" id="PS51257">
    <property type="entry name" value="PROKAR_LIPOPROTEIN"/>
    <property type="match status" value="1"/>
</dbReference>